<dbReference type="GO" id="GO:0065002">
    <property type="term" value="P:intracellular protein transmembrane transport"/>
    <property type="evidence" value="ECO:0007669"/>
    <property type="project" value="UniProtKB-UniRule"/>
</dbReference>
<evidence type="ECO:0000313" key="14">
    <source>
        <dbReference type="EMBL" id="CUN07204.1"/>
    </source>
</evidence>
<dbReference type="Proteomes" id="UP000554488">
    <property type="component" value="Unassembled WGS sequence"/>
</dbReference>
<sequence length="450" mass="49179">MLQTFRKAFQIEDIRRKILYTLAMLFVVRLGSQLPTPGVDPTYIQNFFANQTGDSFNFFNAFTGGSFETMSIFALSITPYITSSIIIQLLTIAIPKLEEMQKEGEDGRKKLTALTRYVTVVLALIESTAMAVGFGRQGLLEKFNFVNAAIVVLTLTAGSAFLMWIGERITEKGVGNGISIVLLINILSRIPSDMTSLYEKFISGKGLASGGLAAIIIIAIILVLVVFTVILQDAERRIPVQYSQKVQGRKSVGGQSTNIPLKVNTAGVIPVIFASSIMQFPVVIASFMGKGNGKGIGSEILRGLSSGNWCNPNKIYYSWGLIVYIVLTIFFAYFYTSITFNPLEIANNMKKSGGFIPGIRPGKPTVDYLNKILNYIIFIGACGLVIVQVIPFVFNGVFGANVSFGGTSLIIIIGVVLETLKQIESQMLVRNYTGFLNVKGKSMKNSFLGY</sequence>
<feature type="transmembrane region" description="Helical" evidence="10">
    <location>
        <begin position="400"/>
        <end position="420"/>
    </location>
</feature>
<evidence type="ECO:0000313" key="19">
    <source>
        <dbReference type="EMBL" id="RGT90550.1"/>
    </source>
</evidence>
<proteinExistence type="inferred from homology"/>
<dbReference type="EMBL" id="QSOV01000014">
    <property type="protein sequence ID" value="RGJ21813.1"/>
    <property type="molecule type" value="Genomic_DNA"/>
</dbReference>
<dbReference type="EMBL" id="CYXR01000020">
    <property type="protein sequence ID" value="CUN07204.1"/>
    <property type="molecule type" value="Genomic_DNA"/>
</dbReference>
<evidence type="ECO:0000256" key="1">
    <source>
        <dbReference type="ARBA" id="ARBA00004141"/>
    </source>
</evidence>
<protein>
    <recommendedName>
        <fullName evidence="9 10">Protein translocase subunit SecY</fullName>
    </recommendedName>
</protein>
<dbReference type="EMBL" id="JABWDC010000010">
    <property type="protein sequence ID" value="NUN85787.1"/>
    <property type="molecule type" value="Genomic_DNA"/>
</dbReference>
<dbReference type="InterPro" id="IPR023201">
    <property type="entry name" value="SecY_dom_sf"/>
</dbReference>
<dbReference type="EMBL" id="QRXJ01000007">
    <property type="protein sequence ID" value="RGT90550.1"/>
    <property type="molecule type" value="Genomic_DNA"/>
</dbReference>
<name>A0A173TXD4_9FIRM</name>
<dbReference type="Proteomes" id="UP000095362">
    <property type="component" value="Unassembled WGS sequence"/>
</dbReference>
<organism evidence="14 24">
    <name type="scientific">Coprococcus comes</name>
    <dbReference type="NCBI Taxonomy" id="410072"/>
    <lineage>
        <taxon>Bacteria</taxon>
        <taxon>Bacillati</taxon>
        <taxon>Bacillota</taxon>
        <taxon>Clostridia</taxon>
        <taxon>Lachnospirales</taxon>
        <taxon>Lachnospiraceae</taxon>
        <taxon>Coprococcus</taxon>
    </lineage>
</organism>
<dbReference type="AlphaFoldDB" id="A0A173TXD4"/>
<keyword evidence="10" id="KW-1003">Cell membrane</keyword>
<dbReference type="InterPro" id="IPR026593">
    <property type="entry name" value="SecY"/>
</dbReference>
<dbReference type="PIRSF" id="PIRSF004557">
    <property type="entry name" value="SecY"/>
    <property type="match status" value="1"/>
</dbReference>
<dbReference type="Proteomes" id="UP000283360">
    <property type="component" value="Unassembled WGS sequence"/>
</dbReference>
<dbReference type="Gene3D" id="1.10.3370.10">
    <property type="entry name" value="SecY subunit domain"/>
    <property type="match status" value="1"/>
</dbReference>
<dbReference type="PROSITE" id="PS00755">
    <property type="entry name" value="SECY_1"/>
    <property type="match status" value="1"/>
</dbReference>
<evidence type="ECO:0000256" key="5">
    <source>
        <dbReference type="ARBA" id="ARBA00022927"/>
    </source>
</evidence>
<dbReference type="Proteomes" id="UP000286595">
    <property type="component" value="Unassembled WGS sequence"/>
</dbReference>
<dbReference type="EMBL" id="BSCI01000015">
    <property type="protein sequence ID" value="GLG87813.1"/>
    <property type="molecule type" value="Genomic_DNA"/>
</dbReference>
<evidence type="ECO:0000313" key="22">
    <source>
        <dbReference type="EMBL" id="RHG61147.1"/>
    </source>
</evidence>
<comment type="caution">
    <text evidence="10">Lacks conserved residue(s) required for the propagation of feature annotation.</text>
</comment>
<dbReference type="InterPro" id="IPR002208">
    <property type="entry name" value="SecY/SEC61-alpha"/>
</dbReference>
<keyword evidence="8 10" id="KW-0472">Membrane</keyword>
<reference evidence="17 30" key="4">
    <citation type="submission" date="2020-07" db="EMBL/GenBank/DDBJ databases">
        <title>Bacterial metabolism rescues the inhibition of intestinal drug absorption by food and drug additives.</title>
        <authorList>
            <person name="Zou L."/>
            <person name="Spanogiannopoulos P."/>
            <person name="Chien H.-C."/>
            <person name="Pieper L.M."/>
            <person name="Cai W."/>
            <person name="Khuri N."/>
            <person name="Pottel J."/>
            <person name="Vora B."/>
            <person name="Ni Z."/>
            <person name="Tsakalozou E."/>
            <person name="Zhang W."/>
            <person name="Shoichet B.K."/>
            <person name="Giacomini K.M."/>
            <person name="Turnbaugh P.J."/>
        </authorList>
    </citation>
    <scope>NUCLEOTIDE SEQUENCE [LARGE SCALE GENOMIC DNA]</scope>
    <source>
        <strain evidence="17 30">F22</strain>
    </source>
</reference>
<dbReference type="NCBIfam" id="TIGR00967">
    <property type="entry name" value="3a0501s007"/>
    <property type="match status" value="1"/>
</dbReference>
<reference evidence="17 30" key="3">
    <citation type="submission" date="2020-04" db="EMBL/GenBank/DDBJ databases">
        <authorList>
            <person name="Pieper L."/>
        </authorList>
    </citation>
    <scope>NUCLEOTIDE SEQUENCE [LARGE SCALE GENOMIC DNA]</scope>
    <source>
        <strain evidence="17 30">F22</strain>
    </source>
</reference>
<evidence type="ECO:0000313" key="16">
    <source>
        <dbReference type="EMBL" id="GLG87813.1"/>
    </source>
</evidence>
<evidence type="ECO:0000313" key="30">
    <source>
        <dbReference type="Proteomes" id="UP000554488"/>
    </source>
</evidence>
<dbReference type="OrthoDB" id="9809248at2"/>
<comment type="function">
    <text evidence="10 11">The central subunit of the protein translocation channel SecYEG. Consists of two halves formed by TMs 1-5 and 6-10. These two domains form a lateral gate at the front which open onto the bilayer between TMs 2 and 7, and are clamped together by SecE at the back. The channel is closed by both a pore ring composed of hydrophobic SecY resides and a short helix (helix 2A) on the extracellular side of the membrane which forms a plug. The plug probably moves laterally to allow the channel to open. The ring and the pore may move independently.</text>
</comment>
<feature type="transmembrane region" description="Helical" evidence="10">
    <location>
        <begin position="315"/>
        <end position="335"/>
    </location>
</feature>
<evidence type="ECO:0000256" key="12">
    <source>
        <dbReference type="RuleBase" id="RU003484"/>
    </source>
</evidence>
<evidence type="ECO:0000313" key="21">
    <source>
        <dbReference type="EMBL" id="RHF83776.1"/>
    </source>
</evidence>
<gene>
    <name evidence="10 14" type="primary">secY</name>
    <name evidence="16" type="ORF">comes_23590</name>
    <name evidence="22" type="ORF">DW252_05305</name>
    <name evidence="21" type="ORF">DW656_07140</name>
    <name evidence="20" type="ORF">DWW65_06175</name>
    <name evidence="19" type="ORF">DWX03_06660</name>
    <name evidence="18" type="ORF">DXD67_11890</name>
    <name evidence="15" type="ORF">ERS852481_02361</name>
    <name evidence="14" type="ORF">ERS852574_02517</name>
    <name evidence="17" type="ORF">HUU93_04070</name>
</gene>
<feature type="transmembrane region" description="Helical" evidence="10">
    <location>
        <begin position="268"/>
        <end position="288"/>
    </location>
</feature>
<dbReference type="GO" id="GO:0043952">
    <property type="term" value="P:protein transport by the Sec complex"/>
    <property type="evidence" value="ECO:0007669"/>
    <property type="project" value="UniProtKB-UniRule"/>
</dbReference>
<keyword evidence="26" id="KW-1185">Reference proteome</keyword>
<evidence type="ECO:0000313" key="24">
    <source>
        <dbReference type="Proteomes" id="UP000095727"/>
    </source>
</evidence>
<evidence type="ECO:0000313" key="23">
    <source>
        <dbReference type="Proteomes" id="UP000095362"/>
    </source>
</evidence>
<dbReference type="Proteomes" id="UP000260655">
    <property type="component" value="Unassembled WGS sequence"/>
</dbReference>
<keyword evidence="7 10" id="KW-0811">Translocation</keyword>
<reference evidence="23 24" key="1">
    <citation type="submission" date="2015-09" db="EMBL/GenBank/DDBJ databases">
        <authorList>
            <consortium name="Pathogen Informatics"/>
        </authorList>
    </citation>
    <scope>NUCLEOTIDE SEQUENCE [LARGE SCALE GENOMIC DNA]</scope>
    <source>
        <strain evidence="15 23">2789STDY5834866</strain>
        <strain evidence="14 24">2789STDY5834962</strain>
    </source>
</reference>
<reference evidence="25 26" key="2">
    <citation type="submission" date="2018-08" db="EMBL/GenBank/DDBJ databases">
        <title>A genome reference for cultivated species of the human gut microbiota.</title>
        <authorList>
            <person name="Zou Y."/>
            <person name="Xue W."/>
            <person name="Luo G."/>
        </authorList>
    </citation>
    <scope>NUCLEOTIDE SEQUENCE [LARGE SCALE GENOMIC DNA]</scope>
    <source>
        <strain evidence="20 28">AF16-31</strain>
        <strain evidence="19 26">AF18-12LB</strain>
        <strain evidence="22 29">AM22-12LB</strain>
        <strain evidence="21 27">AM23-3</strain>
        <strain evidence="18 25">TM07-19</strain>
    </source>
</reference>
<evidence type="ECO:0000313" key="28">
    <source>
        <dbReference type="Proteomes" id="UP000285693"/>
    </source>
</evidence>
<evidence type="ECO:0000313" key="17">
    <source>
        <dbReference type="EMBL" id="NUN85787.1"/>
    </source>
</evidence>
<evidence type="ECO:0000313" key="18">
    <source>
        <dbReference type="EMBL" id="RGJ21813.1"/>
    </source>
</evidence>
<evidence type="ECO:0000313" key="26">
    <source>
        <dbReference type="Proteomes" id="UP000283360"/>
    </source>
</evidence>
<dbReference type="EMBL" id="QRIM01000005">
    <property type="protein sequence ID" value="RHG61147.1"/>
    <property type="molecule type" value="Genomic_DNA"/>
</dbReference>
<evidence type="ECO:0000256" key="6">
    <source>
        <dbReference type="ARBA" id="ARBA00022989"/>
    </source>
</evidence>
<dbReference type="RefSeq" id="WP_055157798.1">
    <property type="nucleotide sequence ID" value="NZ_BSCI01000015.1"/>
</dbReference>
<dbReference type="HAMAP" id="MF_01465">
    <property type="entry name" value="SecY"/>
    <property type="match status" value="1"/>
</dbReference>
<comment type="subcellular location">
    <subcellularLocation>
        <location evidence="10">Cell membrane</location>
        <topology evidence="10">Multi-pass membrane protein</topology>
    </subcellularLocation>
    <subcellularLocation>
        <location evidence="1 12">Membrane</location>
        <topology evidence="1 12">Multi-pass membrane protein</topology>
    </subcellularLocation>
</comment>
<evidence type="ECO:0000256" key="9">
    <source>
        <dbReference type="ARBA" id="ARBA00039733"/>
    </source>
</evidence>
<evidence type="ECO:0000313" key="25">
    <source>
        <dbReference type="Proteomes" id="UP000260655"/>
    </source>
</evidence>
<dbReference type="SUPFAM" id="SSF103491">
    <property type="entry name" value="Preprotein translocase SecY subunit"/>
    <property type="match status" value="1"/>
</dbReference>
<dbReference type="FunFam" id="1.10.3370.10:FF:000001">
    <property type="entry name" value="Preprotein translocase subunit SecY"/>
    <property type="match status" value="1"/>
</dbReference>
<comment type="similarity">
    <text evidence="2 10 13">Belongs to the SecY/SEC61-alpha family.</text>
</comment>
<dbReference type="PROSITE" id="PS00756">
    <property type="entry name" value="SECY_2"/>
    <property type="match status" value="1"/>
</dbReference>
<feature type="transmembrane region" description="Helical" evidence="10">
    <location>
        <begin position="146"/>
        <end position="166"/>
    </location>
</feature>
<dbReference type="Proteomes" id="UP000285693">
    <property type="component" value="Unassembled WGS sequence"/>
</dbReference>
<dbReference type="Proteomes" id="UP001145109">
    <property type="component" value="Unassembled WGS sequence"/>
</dbReference>
<evidence type="ECO:0000256" key="2">
    <source>
        <dbReference type="ARBA" id="ARBA00005751"/>
    </source>
</evidence>
<reference evidence="16" key="5">
    <citation type="submission" date="2022-09" db="EMBL/GenBank/DDBJ databases">
        <title>Draft genome sequence of Coprococcus comes strain 31264.</title>
        <authorList>
            <person name="Atsushi H."/>
            <person name="Moriya O."/>
            <person name="Mitsuo S."/>
        </authorList>
    </citation>
    <scope>NUCLEOTIDE SEQUENCE</scope>
    <source>
        <strain evidence="16">JCM 31264</strain>
    </source>
</reference>
<evidence type="ECO:0000313" key="20">
    <source>
        <dbReference type="EMBL" id="RGU46189.1"/>
    </source>
</evidence>
<dbReference type="PaxDb" id="410072-ERS852525_02733"/>
<dbReference type="EMBL" id="QRXY01000006">
    <property type="protein sequence ID" value="RGU46189.1"/>
    <property type="molecule type" value="Genomic_DNA"/>
</dbReference>
<accession>A0A173TXD4</accession>
<dbReference type="PANTHER" id="PTHR10906">
    <property type="entry name" value="SECY/SEC61-ALPHA FAMILY MEMBER"/>
    <property type="match status" value="1"/>
</dbReference>
<evidence type="ECO:0000313" key="27">
    <source>
        <dbReference type="Proteomes" id="UP000284579"/>
    </source>
</evidence>
<dbReference type="InterPro" id="IPR030659">
    <property type="entry name" value="SecY_CS"/>
</dbReference>
<dbReference type="GO" id="GO:0006605">
    <property type="term" value="P:protein targeting"/>
    <property type="evidence" value="ECO:0007669"/>
    <property type="project" value="UniProtKB-UniRule"/>
</dbReference>
<dbReference type="Proteomes" id="UP000284579">
    <property type="component" value="Unassembled WGS sequence"/>
</dbReference>
<evidence type="ECO:0000313" key="15">
    <source>
        <dbReference type="EMBL" id="CUO56526.1"/>
    </source>
</evidence>
<comment type="subunit">
    <text evidence="10">Component of the Sec protein translocase complex. Heterotrimer consisting of SecY, SecE and SecG subunits. The heterotrimers can form oligomers, although 1 heterotrimer is thought to be able to translocate proteins. Interacts with the ribosome. Interacts with SecDF, and other proteins may be involved. Interacts with SecA.</text>
</comment>
<dbReference type="EMBL" id="CYZK01000017">
    <property type="protein sequence ID" value="CUO56526.1"/>
    <property type="molecule type" value="Genomic_DNA"/>
</dbReference>
<dbReference type="PRINTS" id="PR00303">
    <property type="entry name" value="SECYTRNLCASE"/>
</dbReference>
<dbReference type="EMBL" id="QRHO01000007">
    <property type="protein sequence ID" value="RHF83776.1"/>
    <property type="molecule type" value="Genomic_DNA"/>
</dbReference>
<keyword evidence="4 10" id="KW-0812">Transmembrane</keyword>
<evidence type="ECO:0000256" key="10">
    <source>
        <dbReference type="HAMAP-Rule" id="MF_01465"/>
    </source>
</evidence>
<evidence type="ECO:0000256" key="11">
    <source>
        <dbReference type="RuleBase" id="RU000537"/>
    </source>
</evidence>
<dbReference type="GO" id="GO:0005886">
    <property type="term" value="C:plasma membrane"/>
    <property type="evidence" value="ECO:0007669"/>
    <property type="project" value="UniProtKB-SubCell"/>
</dbReference>
<evidence type="ECO:0000256" key="4">
    <source>
        <dbReference type="ARBA" id="ARBA00022692"/>
    </source>
</evidence>
<evidence type="ECO:0000256" key="7">
    <source>
        <dbReference type="ARBA" id="ARBA00023010"/>
    </source>
</evidence>
<evidence type="ECO:0000256" key="8">
    <source>
        <dbReference type="ARBA" id="ARBA00023136"/>
    </source>
</evidence>
<evidence type="ECO:0000256" key="13">
    <source>
        <dbReference type="RuleBase" id="RU004349"/>
    </source>
</evidence>
<feature type="transmembrane region" description="Helical" evidence="10">
    <location>
        <begin position="114"/>
        <end position="134"/>
    </location>
</feature>
<feature type="transmembrane region" description="Helical" evidence="10">
    <location>
        <begin position="210"/>
        <end position="231"/>
    </location>
</feature>
<evidence type="ECO:0000313" key="29">
    <source>
        <dbReference type="Proteomes" id="UP000286595"/>
    </source>
</evidence>
<feature type="transmembrane region" description="Helical" evidence="10">
    <location>
        <begin position="72"/>
        <end position="94"/>
    </location>
</feature>
<evidence type="ECO:0000256" key="3">
    <source>
        <dbReference type="ARBA" id="ARBA00022448"/>
    </source>
</evidence>
<keyword evidence="5 10" id="KW-0653">Protein transport</keyword>
<dbReference type="Pfam" id="PF00344">
    <property type="entry name" value="SecY"/>
    <property type="match status" value="1"/>
</dbReference>
<dbReference type="Proteomes" id="UP000095727">
    <property type="component" value="Unassembled WGS sequence"/>
</dbReference>
<feature type="transmembrane region" description="Helical" evidence="10">
    <location>
        <begin position="372"/>
        <end position="394"/>
    </location>
</feature>
<reference evidence="16" key="6">
    <citation type="submission" date="2022-11" db="EMBL/GenBank/DDBJ databases">
        <title>Draft genome sequence of Coprococcus comes strain 31264.</title>
        <authorList>
            <person name="Hisatomi A."/>
            <person name="Ohkuma M."/>
            <person name="Sakamoto M."/>
        </authorList>
    </citation>
    <scope>NUCLEOTIDE SEQUENCE</scope>
    <source>
        <strain evidence="16">JCM 31264</strain>
    </source>
</reference>
<dbReference type="STRING" id="410072.ERS852525_02733"/>
<keyword evidence="3 10" id="KW-0813">Transport</keyword>
<keyword evidence="6 10" id="KW-1133">Transmembrane helix</keyword>